<gene>
    <name evidence="1" type="primary">111</name>
    <name evidence="1" type="ORF">SEA_MOLLYMUR_111</name>
</gene>
<dbReference type="GeneID" id="77943194"/>
<dbReference type="Proteomes" id="UP000319811">
    <property type="component" value="Segment"/>
</dbReference>
<dbReference type="EMBL" id="MK977705">
    <property type="protein sequence ID" value="QDF15471.1"/>
    <property type="molecule type" value="Genomic_DNA"/>
</dbReference>
<sequence length="69" mass="7303">MSNSTEVETLPIGTRVDVDVTGHLNGTPGTVTAVEDGQHTVAWDDGLPDQTTWLRGELAVVDTEGNRVA</sequence>
<evidence type="ECO:0000313" key="2">
    <source>
        <dbReference type="Proteomes" id="UP000319811"/>
    </source>
</evidence>
<protein>
    <submittedName>
        <fullName evidence="1">Uncharacterized protein</fullName>
    </submittedName>
</protein>
<proteinExistence type="predicted"/>
<evidence type="ECO:0000313" key="1">
    <source>
        <dbReference type="EMBL" id="QDF15471.1"/>
    </source>
</evidence>
<reference evidence="1 2" key="1">
    <citation type="submission" date="2019-05" db="EMBL/GenBank/DDBJ databases">
        <authorList>
            <person name="Murphy M.E."/>
            <person name="Alvaro L.E."/>
            <person name="Baker K.N."/>
            <person name="Baxter I.S."/>
            <person name="Brown M.R."/>
            <person name="Driscoll K.D."/>
            <person name="Elrubaie J.M."/>
            <person name="Feith S.L."/>
            <person name="Indihar D.F."/>
            <person name="Knoch V.T."/>
            <person name="Koirtyohann K.M."/>
            <person name="Kratz M.A."/>
            <person name="Lear A.H."/>
            <person name="Lindblom K.E."/>
            <person name="Marcus E.R."/>
            <person name="Sensor R."/>
            <person name="Sherman S.J."/>
            <person name="Swift V.R."/>
            <person name="White K.E."/>
            <person name="Wills S.J."/>
            <person name="Gatt S.M."/>
            <person name="Lohbauer S.A."/>
            <person name="Power T.R."/>
            <person name="Rosales K.A."/>
            <person name="Sisson B.M."/>
            <person name="Isern S."/>
            <person name="Michael S.F."/>
            <person name="Monti D.L."/>
            <person name="Garlena R.A."/>
            <person name="Russell D.A."/>
            <person name="Pope W.H."/>
            <person name="Jacobs-Sera D."/>
            <person name="Hatfull G.F."/>
        </authorList>
    </citation>
    <scope>NUCLEOTIDE SEQUENCE [LARGE SCALE GENOMIC DNA]</scope>
</reference>
<organism evidence="1 2">
    <name type="scientific">Gordonia phage Mollymur</name>
    <dbReference type="NCBI Taxonomy" id="2590895"/>
    <lineage>
        <taxon>Viruses</taxon>
        <taxon>Duplodnaviria</taxon>
        <taxon>Heunggongvirae</taxon>
        <taxon>Uroviricota</taxon>
        <taxon>Caudoviricetes</taxon>
        <taxon>Mollymurvirus</taxon>
        <taxon>Mollymurvirus mollymur</taxon>
    </lineage>
</organism>
<name>A0A4Y6E9X9_9CAUD</name>
<dbReference type="KEGG" id="vg:77943194"/>
<keyword evidence="2" id="KW-1185">Reference proteome</keyword>
<accession>A0A4Y6E9X9</accession>
<dbReference type="RefSeq" id="YP_010667082.1">
    <property type="nucleotide sequence ID" value="NC_070948.1"/>
</dbReference>